<dbReference type="KEGG" id="pavi:110749483"/>
<accession>A0A6P5RRT2</accession>
<reference evidence="2" key="1">
    <citation type="submission" date="2025-08" db="UniProtKB">
        <authorList>
            <consortium name="RefSeq"/>
        </authorList>
    </citation>
    <scope>IDENTIFICATION</scope>
</reference>
<name>A0A6P5RRT2_PRUAV</name>
<dbReference type="RefSeq" id="XP_021805287.1">
    <property type="nucleotide sequence ID" value="XM_021949595.1"/>
</dbReference>
<organism evidence="1 2">
    <name type="scientific">Prunus avium</name>
    <name type="common">Cherry</name>
    <name type="synonym">Cerasus avium</name>
    <dbReference type="NCBI Taxonomy" id="42229"/>
    <lineage>
        <taxon>Eukaryota</taxon>
        <taxon>Viridiplantae</taxon>
        <taxon>Streptophyta</taxon>
        <taxon>Embryophyta</taxon>
        <taxon>Tracheophyta</taxon>
        <taxon>Spermatophyta</taxon>
        <taxon>Magnoliopsida</taxon>
        <taxon>eudicotyledons</taxon>
        <taxon>Gunneridae</taxon>
        <taxon>Pentapetalae</taxon>
        <taxon>rosids</taxon>
        <taxon>fabids</taxon>
        <taxon>Rosales</taxon>
        <taxon>Rosaceae</taxon>
        <taxon>Amygdaloideae</taxon>
        <taxon>Amygdaleae</taxon>
        <taxon>Prunus</taxon>
    </lineage>
</organism>
<dbReference type="AlphaFoldDB" id="A0A6P5RRT2"/>
<proteinExistence type="predicted"/>
<protein>
    <submittedName>
        <fullName evidence="2">Uncharacterized protein LOC110749483</fullName>
    </submittedName>
</protein>
<dbReference type="GeneID" id="110749483"/>
<dbReference type="Proteomes" id="UP000515124">
    <property type="component" value="Unplaced"/>
</dbReference>
<evidence type="ECO:0000313" key="1">
    <source>
        <dbReference type="Proteomes" id="UP000515124"/>
    </source>
</evidence>
<evidence type="ECO:0000313" key="2">
    <source>
        <dbReference type="RefSeq" id="XP_021805287.1"/>
    </source>
</evidence>
<sequence length="192" mass="21946">MKTPPITLMAWKAQSDTQETCWIRREGDMVDVQELFGYIGLFNLYDFQMERTHNSTCSWVLSYFPEVPSLTAVLSDAGWPRNAMGLNLLLSLQTRNLLGSCAAKCFVREDSSFGLFLACNIPAQYFCGKFYVKLPSRDHLMFLFERMEIPKTMLCFGENKTSSQRCGQVQNYMEAAVFIVVANKCTKDFFNA</sequence>
<gene>
    <name evidence="2" type="primary">LOC110749483</name>
</gene>
<keyword evidence="1" id="KW-1185">Reference proteome</keyword>